<keyword evidence="1" id="KW-1133">Transmembrane helix</keyword>
<evidence type="ECO:0000313" key="2">
    <source>
        <dbReference type="EMBL" id="KAA0153813.1"/>
    </source>
</evidence>
<sequence length="155" mass="16162">MTLELVAGVLPAGMSEAECASAELLEEAGFRVASSRLERVSVHAAGVGASGNRLTVFFATVGAADEVPGAGGGLLAEGERTEPLVVPVCEVEELLRSDDVVMPGGLMWALQYGLERVTRERRERRALITHAAAAVAGVAAGFALAWFVARRAPMS</sequence>
<proteinExistence type="predicted"/>
<feature type="transmembrane region" description="Helical" evidence="1">
    <location>
        <begin position="126"/>
        <end position="149"/>
    </location>
</feature>
<dbReference type="AlphaFoldDB" id="A0A5A8CL21"/>
<dbReference type="SUPFAM" id="SSF55811">
    <property type="entry name" value="Nudix"/>
    <property type="match status" value="1"/>
</dbReference>
<dbReference type="InterPro" id="IPR015797">
    <property type="entry name" value="NUDIX_hydrolase-like_dom_sf"/>
</dbReference>
<accession>A0A5A8CL21</accession>
<dbReference type="Gene3D" id="3.90.79.10">
    <property type="entry name" value="Nucleoside Triphosphate Pyrophosphohydrolase"/>
    <property type="match status" value="1"/>
</dbReference>
<evidence type="ECO:0008006" key="4">
    <source>
        <dbReference type="Google" id="ProtNLM"/>
    </source>
</evidence>
<comment type="caution">
    <text evidence="2">The sequence shown here is derived from an EMBL/GenBank/DDBJ whole genome shotgun (WGS) entry which is preliminary data.</text>
</comment>
<keyword evidence="1" id="KW-0472">Membrane</keyword>
<keyword evidence="3" id="KW-1185">Reference proteome</keyword>
<protein>
    <recommendedName>
        <fullName evidence="4">Nudix hydrolase domain-containing protein</fullName>
    </recommendedName>
</protein>
<evidence type="ECO:0000313" key="3">
    <source>
        <dbReference type="Proteomes" id="UP000323011"/>
    </source>
</evidence>
<reference evidence="2 3" key="1">
    <citation type="submission" date="2019-07" db="EMBL/GenBank/DDBJ databases">
        <title>Genomes of Cafeteria roenbergensis.</title>
        <authorList>
            <person name="Fischer M.G."/>
            <person name="Hackl T."/>
            <person name="Roman M."/>
        </authorList>
    </citation>
    <scope>NUCLEOTIDE SEQUENCE [LARGE SCALE GENOMIC DNA]</scope>
    <source>
        <strain evidence="2 3">BVI</strain>
    </source>
</reference>
<keyword evidence="1" id="KW-0812">Transmembrane</keyword>
<dbReference type="EMBL" id="VLTN01000014">
    <property type="protein sequence ID" value="KAA0153813.1"/>
    <property type="molecule type" value="Genomic_DNA"/>
</dbReference>
<dbReference type="Proteomes" id="UP000323011">
    <property type="component" value="Unassembled WGS sequence"/>
</dbReference>
<gene>
    <name evidence="2" type="ORF">FNF29_02802</name>
</gene>
<name>A0A5A8CL21_CAFRO</name>
<organism evidence="2 3">
    <name type="scientific">Cafeteria roenbergensis</name>
    <name type="common">Marine flagellate</name>
    <dbReference type="NCBI Taxonomy" id="33653"/>
    <lineage>
        <taxon>Eukaryota</taxon>
        <taxon>Sar</taxon>
        <taxon>Stramenopiles</taxon>
        <taxon>Bigyra</taxon>
        <taxon>Opalozoa</taxon>
        <taxon>Bicosoecida</taxon>
        <taxon>Cafeteriaceae</taxon>
        <taxon>Cafeteria</taxon>
    </lineage>
</organism>
<evidence type="ECO:0000256" key="1">
    <source>
        <dbReference type="SAM" id="Phobius"/>
    </source>
</evidence>